<comment type="cofactor">
    <cofactor evidence="3">
        <name>Zn(2+)</name>
        <dbReference type="ChEBI" id="CHEBI:29105"/>
    </cofactor>
    <text evidence="3">Binds 1 zinc ion per subunit.</text>
</comment>
<evidence type="ECO:0000256" key="4">
    <source>
        <dbReference type="PROSITE-ProRule" id="PRU00236"/>
    </source>
</evidence>
<accession>A0A1M6RUG7</accession>
<dbReference type="InterPro" id="IPR050134">
    <property type="entry name" value="NAD-dep_sirtuin_deacylases"/>
</dbReference>
<dbReference type="Gene3D" id="3.30.1600.10">
    <property type="entry name" value="SIR2/SIRT2 'Small Domain"/>
    <property type="match status" value="1"/>
</dbReference>
<evidence type="ECO:0000313" key="6">
    <source>
        <dbReference type="EMBL" id="SHK36075.1"/>
    </source>
</evidence>
<feature type="binding site" evidence="3 4">
    <location>
        <position position="157"/>
    </location>
    <ligand>
        <name>Zn(2+)</name>
        <dbReference type="ChEBI" id="CHEBI:29105"/>
    </ligand>
</feature>
<feature type="binding site" evidence="3">
    <location>
        <begin position="27"/>
        <end position="46"/>
    </location>
    <ligand>
        <name>NAD(+)</name>
        <dbReference type="ChEBI" id="CHEBI:57540"/>
    </ligand>
</feature>
<dbReference type="GO" id="GO:0036054">
    <property type="term" value="F:protein-malonyllysine demalonylase activity"/>
    <property type="evidence" value="ECO:0007669"/>
    <property type="project" value="InterPro"/>
</dbReference>
<keyword evidence="1" id="KW-0808">Transferase</keyword>
<feature type="domain" description="Deacetylase sirtuin-type" evidence="5">
    <location>
        <begin position="1"/>
        <end position="252"/>
    </location>
</feature>
<dbReference type="InterPro" id="IPR027546">
    <property type="entry name" value="Sirtuin_class_III"/>
</dbReference>
<dbReference type="InterPro" id="IPR026591">
    <property type="entry name" value="Sirtuin_cat_small_dom_sf"/>
</dbReference>
<gene>
    <name evidence="3" type="primary">cobB</name>
    <name evidence="6" type="ORF">SAMN04488087_0966</name>
</gene>
<feature type="binding site" evidence="3">
    <location>
        <position position="238"/>
    </location>
    <ligand>
        <name>NAD(+)</name>
        <dbReference type="ChEBI" id="CHEBI:57540"/>
    </ligand>
</feature>
<comment type="catalytic activity">
    <reaction evidence="3">
        <text>N(6)-succinyl-L-lysyl-[protein] + NAD(+) + H2O = 2''-O-succinyl-ADP-D-ribose + nicotinamide + L-lysyl-[protein]</text>
        <dbReference type="Rhea" id="RHEA:47668"/>
        <dbReference type="Rhea" id="RHEA-COMP:9752"/>
        <dbReference type="Rhea" id="RHEA-COMP:11877"/>
        <dbReference type="ChEBI" id="CHEBI:15377"/>
        <dbReference type="ChEBI" id="CHEBI:17154"/>
        <dbReference type="ChEBI" id="CHEBI:29969"/>
        <dbReference type="ChEBI" id="CHEBI:57540"/>
        <dbReference type="ChEBI" id="CHEBI:87830"/>
        <dbReference type="ChEBI" id="CHEBI:87832"/>
    </reaction>
</comment>
<keyword evidence="2 3" id="KW-0520">NAD</keyword>
<comment type="function">
    <text evidence="3">NAD-dependent lysine deacetylase and desuccinylase that specifically removes acetyl and succinyl groups on target proteins. Modulates the activities of several proteins which are inactive in their acylated form.</text>
</comment>
<comment type="similarity">
    <text evidence="3">Belongs to the sirtuin family. Class III subfamily.</text>
</comment>
<reference evidence="7" key="1">
    <citation type="submission" date="2016-11" db="EMBL/GenBank/DDBJ databases">
        <authorList>
            <person name="Varghese N."/>
            <person name="Submissions S."/>
        </authorList>
    </citation>
    <scope>NUCLEOTIDE SEQUENCE [LARGE SCALE GENOMIC DNA]</scope>
    <source>
        <strain evidence="7">DSM 22212</strain>
    </source>
</reference>
<dbReference type="STRING" id="633813.SAMN04488087_0966"/>
<dbReference type="GO" id="GO:0005737">
    <property type="term" value="C:cytoplasm"/>
    <property type="evidence" value="ECO:0007669"/>
    <property type="project" value="UniProtKB-SubCell"/>
</dbReference>
<feature type="binding site" evidence="3 4">
    <location>
        <position position="131"/>
    </location>
    <ligand>
        <name>Zn(2+)</name>
        <dbReference type="ChEBI" id="CHEBI:29105"/>
    </ligand>
</feature>
<comment type="domain">
    <text evidence="3">2 residues (Tyr-71 and Arg-74) present in a large hydrophobic pocket are probably involved in substrate specificity. They are important for desuccinylation activity, but dispensable for deacetylation activity.</text>
</comment>
<dbReference type="Gene3D" id="3.40.50.1220">
    <property type="entry name" value="TPP-binding domain"/>
    <property type="match status" value="1"/>
</dbReference>
<protein>
    <recommendedName>
        <fullName evidence="3">NAD-dependent protein deacylase</fullName>
        <ecNumber evidence="3">2.3.1.286</ecNumber>
    </recommendedName>
    <alternativeName>
        <fullName evidence="3">Regulatory protein SIR2 homolog</fullName>
    </alternativeName>
</protein>
<dbReference type="InterPro" id="IPR003000">
    <property type="entry name" value="Sirtuin"/>
</dbReference>
<dbReference type="InterPro" id="IPR026590">
    <property type="entry name" value="Ssirtuin_cat_dom"/>
</dbReference>
<dbReference type="EMBL" id="FRAU01000002">
    <property type="protein sequence ID" value="SHK36075.1"/>
    <property type="molecule type" value="Genomic_DNA"/>
</dbReference>
<feature type="binding site" evidence="3">
    <location>
        <begin position="105"/>
        <end position="108"/>
    </location>
    <ligand>
        <name>NAD(+)</name>
        <dbReference type="ChEBI" id="CHEBI:57540"/>
    </ligand>
</feature>
<evidence type="ECO:0000256" key="1">
    <source>
        <dbReference type="ARBA" id="ARBA00022679"/>
    </source>
</evidence>
<feature type="binding site" evidence="3 4">
    <location>
        <position position="154"/>
    </location>
    <ligand>
        <name>Zn(2+)</name>
        <dbReference type="ChEBI" id="CHEBI:29105"/>
    </ligand>
</feature>
<dbReference type="PANTHER" id="PTHR11085">
    <property type="entry name" value="NAD-DEPENDENT PROTEIN DEACYLASE SIRTUIN-5, MITOCHONDRIAL-RELATED"/>
    <property type="match status" value="1"/>
</dbReference>
<dbReference type="GO" id="GO:0070403">
    <property type="term" value="F:NAD+ binding"/>
    <property type="evidence" value="ECO:0007669"/>
    <property type="project" value="UniProtKB-UniRule"/>
</dbReference>
<proteinExistence type="inferred from homology"/>
<dbReference type="OrthoDB" id="9800582at2"/>
<organism evidence="6 7">
    <name type="scientific">Rhodothermus profundi</name>
    <dbReference type="NCBI Taxonomy" id="633813"/>
    <lineage>
        <taxon>Bacteria</taxon>
        <taxon>Pseudomonadati</taxon>
        <taxon>Rhodothermota</taxon>
        <taxon>Rhodothermia</taxon>
        <taxon>Rhodothermales</taxon>
        <taxon>Rhodothermaceae</taxon>
        <taxon>Rhodothermus</taxon>
    </lineage>
</organism>
<evidence type="ECO:0000259" key="5">
    <source>
        <dbReference type="PROSITE" id="PS50305"/>
    </source>
</evidence>
<feature type="binding site" evidence="3">
    <location>
        <begin position="220"/>
        <end position="222"/>
    </location>
    <ligand>
        <name>NAD(+)</name>
        <dbReference type="ChEBI" id="CHEBI:57540"/>
    </ligand>
</feature>
<keyword evidence="7" id="KW-1185">Reference proteome</keyword>
<dbReference type="Proteomes" id="UP000185812">
    <property type="component" value="Unassembled WGS sequence"/>
</dbReference>
<comment type="catalytic activity">
    <reaction evidence="3">
        <text>N(6)-acetyl-L-lysyl-[protein] + NAD(+) + H2O = 2''-O-acetyl-ADP-D-ribose + nicotinamide + L-lysyl-[protein]</text>
        <dbReference type="Rhea" id="RHEA:43636"/>
        <dbReference type="Rhea" id="RHEA-COMP:9752"/>
        <dbReference type="Rhea" id="RHEA-COMP:10731"/>
        <dbReference type="ChEBI" id="CHEBI:15377"/>
        <dbReference type="ChEBI" id="CHEBI:17154"/>
        <dbReference type="ChEBI" id="CHEBI:29969"/>
        <dbReference type="ChEBI" id="CHEBI:57540"/>
        <dbReference type="ChEBI" id="CHEBI:61930"/>
        <dbReference type="ChEBI" id="CHEBI:83767"/>
        <dbReference type="EC" id="2.3.1.286"/>
    </reaction>
</comment>
<feature type="binding site" evidence="3 4">
    <location>
        <position position="134"/>
    </location>
    <ligand>
        <name>Zn(2+)</name>
        <dbReference type="ChEBI" id="CHEBI:29105"/>
    </ligand>
</feature>
<evidence type="ECO:0000256" key="2">
    <source>
        <dbReference type="ARBA" id="ARBA00023027"/>
    </source>
</evidence>
<feature type="active site" description="Proton acceptor" evidence="3 4">
    <location>
        <position position="123"/>
    </location>
</feature>
<dbReference type="AlphaFoldDB" id="A0A1M6RUG7"/>
<dbReference type="EC" id="2.3.1.286" evidence="3"/>
<dbReference type="SUPFAM" id="SSF52467">
    <property type="entry name" value="DHS-like NAD/FAD-binding domain"/>
    <property type="match status" value="1"/>
</dbReference>
<dbReference type="CDD" id="cd01412">
    <property type="entry name" value="SIRT5_Af1_CobB"/>
    <property type="match status" value="1"/>
</dbReference>
<dbReference type="PANTHER" id="PTHR11085:SF10">
    <property type="entry name" value="NAD-DEPENDENT PROTEIN DEACYLASE SIRTUIN-5, MITOCHONDRIAL-RELATED"/>
    <property type="match status" value="1"/>
</dbReference>
<dbReference type="RefSeq" id="WP_072714820.1">
    <property type="nucleotide sequence ID" value="NZ_FRAU01000002.1"/>
</dbReference>
<dbReference type="GO" id="GO:0008270">
    <property type="term" value="F:zinc ion binding"/>
    <property type="evidence" value="ECO:0007669"/>
    <property type="project" value="UniProtKB-UniRule"/>
</dbReference>
<dbReference type="InterPro" id="IPR029035">
    <property type="entry name" value="DHS-like_NAD/FAD-binding_dom"/>
</dbReference>
<dbReference type="GO" id="GO:0017136">
    <property type="term" value="F:histone deacetylase activity, NAD-dependent"/>
    <property type="evidence" value="ECO:0007669"/>
    <property type="project" value="TreeGrafter"/>
</dbReference>
<feature type="binding site" evidence="3">
    <location>
        <begin position="194"/>
        <end position="196"/>
    </location>
    <ligand>
        <name>NAD(+)</name>
        <dbReference type="ChEBI" id="CHEBI:57540"/>
    </ligand>
</feature>
<dbReference type="NCBIfam" id="NF001753">
    <property type="entry name" value="PRK00481.1-3"/>
    <property type="match status" value="1"/>
</dbReference>
<keyword evidence="3 4" id="KW-0479">Metal-binding</keyword>
<dbReference type="Pfam" id="PF02146">
    <property type="entry name" value="SIR2"/>
    <property type="match status" value="1"/>
</dbReference>
<evidence type="ECO:0000313" key="7">
    <source>
        <dbReference type="Proteomes" id="UP000185812"/>
    </source>
</evidence>
<keyword evidence="3" id="KW-0963">Cytoplasm</keyword>
<evidence type="ECO:0000256" key="3">
    <source>
        <dbReference type="HAMAP-Rule" id="MF_01121"/>
    </source>
</evidence>
<feature type="binding site" evidence="3">
    <location>
        <position position="74"/>
    </location>
    <ligand>
        <name>substrate</name>
    </ligand>
</feature>
<dbReference type="HAMAP" id="MF_01121">
    <property type="entry name" value="Sirtuin_ClassIII"/>
    <property type="match status" value="1"/>
</dbReference>
<comment type="subcellular location">
    <subcellularLocation>
        <location evidence="3">Cytoplasm</location>
    </subcellularLocation>
</comment>
<sequence>MHRETIAFPPALIERLARARSVAVLTGAGISAESGVPTFRDPGGLWEQFRPEELANVQAFLRNPDLVQRWYAYRRRLVREVAPNPGHYALVELERLVPDFTLITQNVDNLHRRAGSRRVVELHGNLLRSYCIDCGRSAEEVDLEAAAEGRPARCPACGGLIRPDVVWFGEMLPENALAEAYAACERAEVFLSIGTSAVVYPAAGLPLEAKRAGAYVAEINLHPSAIADEVDALLLGKAGELLPALVETVRQARGSS</sequence>
<feature type="binding site" evidence="3">
    <location>
        <position position="71"/>
    </location>
    <ligand>
        <name>substrate</name>
    </ligand>
</feature>
<dbReference type="PROSITE" id="PS50305">
    <property type="entry name" value="SIRTUIN"/>
    <property type="match status" value="1"/>
</dbReference>
<dbReference type="GO" id="GO:0036055">
    <property type="term" value="F:protein-succinyllysine desuccinylase activity"/>
    <property type="evidence" value="ECO:0007669"/>
    <property type="project" value="UniProtKB-UniRule"/>
</dbReference>
<name>A0A1M6RUG7_9BACT</name>
<keyword evidence="3 4" id="KW-0862">Zinc</keyword>